<evidence type="ECO:0000313" key="1">
    <source>
        <dbReference type="EMBL" id="KAK0054659.1"/>
    </source>
</evidence>
<accession>A0AAD8BHF9</accession>
<dbReference type="EMBL" id="JASAOG010000076">
    <property type="protein sequence ID" value="KAK0054659.1"/>
    <property type="molecule type" value="Genomic_DNA"/>
</dbReference>
<dbReference type="Proteomes" id="UP001233172">
    <property type="component" value="Unassembled WGS sequence"/>
</dbReference>
<reference evidence="1" key="1">
    <citation type="journal article" date="2023" name="PLoS Negl. Trop. Dis.">
        <title>A genome sequence for Biomphalaria pfeifferi, the major vector snail for the human-infecting parasite Schistosoma mansoni.</title>
        <authorList>
            <person name="Bu L."/>
            <person name="Lu L."/>
            <person name="Laidemitt M.R."/>
            <person name="Zhang S.M."/>
            <person name="Mutuku M."/>
            <person name="Mkoji G."/>
            <person name="Steinauer M."/>
            <person name="Loker E.S."/>
        </authorList>
    </citation>
    <scope>NUCLEOTIDE SEQUENCE</scope>
    <source>
        <strain evidence="1">KasaAsao</strain>
    </source>
</reference>
<name>A0AAD8BHF9_BIOPF</name>
<gene>
    <name evidence="1" type="ORF">Bpfe_016004</name>
</gene>
<dbReference type="AlphaFoldDB" id="A0AAD8BHF9"/>
<keyword evidence="2" id="KW-1185">Reference proteome</keyword>
<proteinExistence type="predicted"/>
<reference evidence="1" key="2">
    <citation type="submission" date="2023-04" db="EMBL/GenBank/DDBJ databases">
        <authorList>
            <person name="Bu L."/>
            <person name="Lu L."/>
            <person name="Laidemitt M.R."/>
            <person name="Zhang S.M."/>
            <person name="Mutuku M."/>
            <person name="Mkoji G."/>
            <person name="Steinauer M."/>
            <person name="Loker E.S."/>
        </authorList>
    </citation>
    <scope>NUCLEOTIDE SEQUENCE</scope>
    <source>
        <strain evidence="1">KasaAsao</strain>
        <tissue evidence="1">Whole Snail</tissue>
    </source>
</reference>
<organism evidence="1 2">
    <name type="scientific">Biomphalaria pfeifferi</name>
    <name type="common">Bloodfluke planorb</name>
    <name type="synonym">Freshwater snail</name>
    <dbReference type="NCBI Taxonomy" id="112525"/>
    <lineage>
        <taxon>Eukaryota</taxon>
        <taxon>Metazoa</taxon>
        <taxon>Spiralia</taxon>
        <taxon>Lophotrochozoa</taxon>
        <taxon>Mollusca</taxon>
        <taxon>Gastropoda</taxon>
        <taxon>Heterobranchia</taxon>
        <taxon>Euthyneura</taxon>
        <taxon>Panpulmonata</taxon>
        <taxon>Hygrophila</taxon>
        <taxon>Lymnaeoidea</taxon>
        <taxon>Planorbidae</taxon>
        <taxon>Biomphalaria</taxon>
    </lineage>
</organism>
<protein>
    <submittedName>
        <fullName evidence="1">Adhesive plaque matrix protein</fullName>
    </submittedName>
</protein>
<evidence type="ECO:0000313" key="2">
    <source>
        <dbReference type="Proteomes" id="UP001233172"/>
    </source>
</evidence>
<sequence>MYPPFNPYTAVNAPNNYPTSPTNLPYNYPMNYSTNLVFNPIKQPDPAYNSDQGTNVLSPVSTATLANDTVKSFIRNEQDLSPAQNM</sequence>
<comment type="caution">
    <text evidence="1">The sequence shown here is derived from an EMBL/GenBank/DDBJ whole genome shotgun (WGS) entry which is preliminary data.</text>
</comment>